<feature type="region of interest" description="Disordered" evidence="1">
    <location>
        <begin position="1"/>
        <end position="88"/>
    </location>
</feature>
<dbReference type="EMBL" id="KV407465">
    <property type="protein sequence ID" value="KZF19703.1"/>
    <property type="molecule type" value="Genomic_DNA"/>
</dbReference>
<dbReference type="InParanoid" id="A0A164ZYI4"/>
<gene>
    <name evidence="2" type="ORF">L228DRAFT_271023</name>
</gene>
<dbReference type="AlphaFoldDB" id="A0A164ZYI4"/>
<accession>A0A164ZYI4</accession>
<evidence type="ECO:0000313" key="3">
    <source>
        <dbReference type="Proteomes" id="UP000076632"/>
    </source>
</evidence>
<dbReference type="RefSeq" id="XP_018185258.1">
    <property type="nucleotide sequence ID" value="XM_018335474.1"/>
</dbReference>
<dbReference type="OrthoDB" id="2590867at2759"/>
<reference evidence="2 3" key="1">
    <citation type="journal article" date="2016" name="Fungal Biol.">
        <title>The genome of Xylona heveae provides a window into fungal endophytism.</title>
        <authorList>
            <person name="Gazis R."/>
            <person name="Kuo A."/>
            <person name="Riley R."/>
            <person name="LaButti K."/>
            <person name="Lipzen A."/>
            <person name="Lin J."/>
            <person name="Amirebrahimi M."/>
            <person name="Hesse C.N."/>
            <person name="Spatafora J.W."/>
            <person name="Henrissat B."/>
            <person name="Hainaut M."/>
            <person name="Grigoriev I.V."/>
            <person name="Hibbett D.S."/>
        </authorList>
    </citation>
    <scope>NUCLEOTIDE SEQUENCE [LARGE SCALE GENOMIC DNA]</scope>
    <source>
        <strain evidence="2 3">TC161</strain>
    </source>
</reference>
<dbReference type="Proteomes" id="UP000076632">
    <property type="component" value="Unassembled WGS sequence"/>
</dbReference>
<organism evidence="2 3">
    <name type="scientific">Xylona heveae (strain CBS 132557 / TC161)</name>
    <dbReference type="NCBI Taxonomy" id="1328760"/>
    <lineage>
        <taxon>Eukaryota</taxon>
        <taxon>Fungi</taxon>
        <taxon>Dikarya</taxon>
        <taxon>Ascomycota</taxon>
        <taxon>Pezizomycotina</taxon>
        <taxon>Xylonomycetes</taxon>
        <taxon>Xylonales</taxon>
        <taxon>Xylonaceae</taxon>
        <taxon>Xylona</taxon>
    </lineage>
</organism>
<feature type="compositionally biased region" description="Polar residues" evidence="1">
    <location>
        <begin position="1"/>
        <end position="11"/>
    </location>
</feature>
<name>A0A164ZYI4_XYLHT</name>
<dbReference type="GeneID" id="28900611"/>
<evidence type="ECO:0000256" key="1">
    <source>
        <dbReference type="SAM" id="MobiDB-lite"/>
    </source>
</evidence>
<proteinExistence type="predicted"/>
<sequence length="88" mass="8582">MSSNTSATSSGARAGKDTMGAVKSAATSLHGAGEAIRGNVNQAVDEAFGTHQRDSKNEQVATAGLNELKTGNKGPTASGHAAGVGSGI</sequence>
<protein>
    <submittedName>
        <fullName evidence="2">Uncharacterized protein</fullName>
    </submittedName>
</protein>
<keyword evidence="3" id="KW-1185">Reference proteome</keyword>
<evidence type="ECO:0000313" key="2">
    <source>
        <dbReference type="EMBL" id="KZF19703.1"/>
    </source>
</evidence>